<feature type="signal peptide" evidence="1">
    <location>
        <begin position="1"/>
        <end position="16"/>
    </location>
</feature>
<keyword evidence="1" id="KW-0732">Signal</keyword>
<accession>A0A1Q3FVY5</accession>
<dbReference type="EMBL" id="GFDL01003275">
    <property type="protein sequence ID" value="JAV31770.1"/>
    <property type="molecule type" value="Transcribed_RNA"/>
</dbReference>
<reference evidence="2" key="1">
    <citation type="submission" date="2017-01" db="EMBL/GenBank/DDBJ databases">
        <title>A deep insight into the sialotranscriptome of adult male and female Cluex tarsalis mosquitoes.</title>
        <authorList>
            <person name="Ribeiro J.M."/>
            <person name="Moreira F."/>
            <person name="Bernard K.A."/>
            <person name="Calvo E."/>
        </authorList>
    </citation>
    <scope>NUCLEOTIDE SEQUENCE</scope>
    <source>
        <strain evidence="2">Kern County</strain>
        <tissue evidence="2">Salivary glands</tissue>
    </source>
</reference>
<dbReference type="AlphaFoldDB" id="A0A1Q3FVY5"/>
<feature type="chain" id="PRO_5013134667" evidence="1">
    <location>
        <begin position="17"/>
        <end position="186"/>
    </location>
</feature>
<organism evidence="2">
    <name type="scientific">Culex tarsalis</name>
    <name type="common">Encephalitis mosquito</name>
    <dbReference type="NCBI Taxonomy" id="7177"/>
    <lineage>
        <taxon>Eukaryota</taxon>
        <taxon>Metazoa</taxon>
        <taxon>Ecdysozoa</taxon>
        <taxon>Arthropoda</taxon>
        <taxon>Hexapoda</taxon>
        <taxon>Insecta</taxon>
        <taxon>Pterygota</taxon>
        <taxon>Neoptera</taxon>
        <taxon>Endopterygota</taxon>
        <taxon>Diptera</taxon>
        <taxon>Nematocera</taxon>
        <taxon>Culicoidea</taxon>
        <taxon>Culicidae</taxon>
        <taxon>Culicinae</taxon>
        <taxon>Culicini</taxon>
        <taxon>Culex</taxon>
        <taxon>Culex</taxon>
    </lineage>
</organism>
<name>A0A1Q3FVY5_CULTA</name>
<proteinExistence type="predicted"/>
<protein>
    <submittedName>
        <fullName evidence="2">Putative conserved secreted protein</fullName>
    </submittedName>
</protein>
<sequence length="186" mass="18554">MGAWPWLGATAATVGATANPGAAALAAVGAAPQNQLAQAANPAAMSVTNQMPSAAAAAASPLLIAQAAQRAAAAAQRRSVYYDPFLAAAAAQADPNYRLQAAAPLLKTPMSQAQAQAYNAATYTAAAARAAYGAAAAAAQPTVAGYATIAGYGREYADPYLGHGIGPVPGYGATMYRGTYNRFAPY</sequence>
<evidence type="ECO:0000313" key="2">
    <source>
        <dbReference type="EMBL" id="JAV31770.1"/>
    </source>
</evidence>
<evidence type="ECO:0000256" key="1">
    <source>
        <dbReference type="SAM" id="SignalP"/>
    </source>
</evidence>